<dbReference type="Gene3D" id="3.40.5.60">
    <property type="match status" value="1"/>
</dbReference>
<name>A0ABR1ASV3_POLSC</name>
<organism evidence="7 8">
    <name type="scientific">Polyplax serrata</name>
    <name type="common">Common mouse louse</name>
    <dbReference type="NCBI Taxonomy" id="468196"/>
    <lineage>
        <taxon>Eukaryota</taxon>
        <taxon>Metazoa</taxon>
        <taxon>Ecdysozoa</taxon>
        <taxon>Arthropoda</taxon>
        <taxon>Hexapoda</taxon>
        <taxon>Insecta</taxon>
        <taxon>Pterygota</taxon>
        <taxon>Neoptera</taxon>
        <taxon>Paraneoptera</taxon>
        <taxon>Psocodea</taxon>
        <taxon>Troctomorpha</taxon>
        <taxon>Phthiraptera</taxon>
        <taxon>Anoplura</taxon>
        <taxon>Polyplacidae</taxon>
        <taxon>Polyplax</taxon>
    </lineage>
</organism>
<evidence type="ECO:0000256" key="4">
    <source>
        <dbReference type="PIRNR" id="PIRNR007764"/>
    </source>
</evidence>
<dbReference type="EMBL" id="JAWJWF010000045">
    <property type="protein sequence ID" value="KAK6626796.1"/>
    <property type="molecule type" value="Genomic_DNA"/>
</dbReference>
<keyword evidence="2 4" id="KW-0235">DNA replication</keyword>
<dbReference type="InterPro" id="IPR021151">
    <property type="entry name" value="GINS_A"/>
</dbReference>
<dbReference type="InterPro" id="IPR038749">
    <property type="entry name" value="Sld5_GINS_A"/>
</dbReference>
<evidence type="ECO:0000259" key="6">
    <source>
        <dbReference type="Pfam" id="PF05916"/>
    </source>
</evidence>
<dbReference type="InterPro" id="IPR036224">
    <property type="entry name" value="GINS_bundle-like_dom_sf"/>
</dbReference>
<proteinExistence type="inferred from homology"/>
<reference evidence="7 8" key="1">
    <citation type="submission" date="2023-09" db="EMBL/GenBank/DDBJ databases">
        <title>Genomes of two closely related lineages of the louse Polyplax serrata with different host specificities.</title>
        <authorList>
            <person name="Martinu J."/>
            <person name="Tarabai H."/>
            <person name="Stefka J."/>
            <person name="Hypsa V."/>
        </authorList>
    </citation>
    <scope>NUCLEOTIDE SEQUENCE [LARGE SCALE GENOMIC DNA]</scope>
    <source>
        <strain evidence="7">98ZLc_SE</strain>
    </source>
</reference>
<evidence type="ECO:0000313" key="8">
    <source>
        <dbReference type="Proteomes" id="UP001359485"/>
    </source>
</evidence>
<feature type="coiled-coil region" evidence="5">
    <location>
        <begin position="39"/>
        <end position="66"/>
    </location>
</feature>
<keyword evidence="5" id="KW-0175">Coiled coil</keyword>
<evidence type="ECO:0000256" key="2">
    <source>
        <dbReference type="ARBA" id="ARBA00022705"/>
    </source>
</evidence>
<dbReference type="Proteomes" id="UP001359485">
    <property type="component" value="Unassembled WGS sequence"/>
</dbReference>
<dbReference type="CDD" id="cd11711">
    <property type="entry name" value="GINS_A_Sld5"/>
    <property type="match status" value="1"/>
</dbReference>
<comment type="subcellular location">
    <subcellularLocation>
        <location evidence="1 4">Nucleus</location>
    </subcellularLocation>
</comment>
<accession>A0ABR1ASV3</accession>
<dbReference type="Gene3D" id="1.20.58.1030">
    <property type="match status" value="1"/>
</dbReference>
<gene>
    <name evidence="7" type="ORF">RUM44_009273</name>
</gene>
<comment type="function">
    <text evidence="4">The GINS complex plays an essential role in the initiation of DNA replication.</text>
</comment>
<protein>
    <recommendedName>
        <fullName evidence="4">DNA replication complex GINS protein SLD5</fullName>
    </recommendedName>
</protein>
<dbReference type="InterPro" id="IPR008591">
    <property type="entry name" value="GINS_Sld5"/>
</dbReference>
<sequence>MDDNSTEILGLEEDDETAGQIFKRLTTAWVNEKCCPDLLKNQNDLVDCMMDQIKQMEENLKGLSHEDFLVVPHRMEIDRIRYVISSYLRTRLEKIESFTFFLLKRDRSIPNEDDRYMSRAEFQFAEQYLESIKSHFHEEASKHTSTLLNSFHGIDVEVRPDMRSIVTLKVLRSVEGVLINGTPVNLEVDAYHMLPFNDVRNLIDSGVAVCV</sequence>
<evidence type="ECO:0000256" key="1">
    <source>
        <dbReference type="ARBA" id="ARBA00004123"/>
    </source>
</evidence>
<dbReference type="PANTHER" id="PTHR21206">
    <property type="entry name" value="SLD5 PROTEIN"/>
    <property type="match status" value="1"/>
</dbReference>
<dbReference type="PANTHER" id="PTHR21206:SF0">
    <property type="entry name" value="DNA REPLICATION COMPLEX GINS PROTEIN SLD5"/>
    <property type="match status" value="1"/>
</dbReference>
<keyword evidence="8" id="KW-1185">Reference proteome</keyword>
<comment type="similarity">
    <text evidence="4">Belongs to the GINS4/SLD5 family.</text>
</comment>
<comment type="caution">
    <text evidence="7">The sequence shown here is derived from an EMBL/GenBank/DDBJ whole genome shotgun (WGS) entry which is preliminary data.</text>
</comment>
<dbReference type="PIRSF" id="PIRSF007764">
    <property type="entry name" value="Sld5"/>
    <property type="match status" value="1"/>
</dbReference>
<evidence type="ECO:0000256" key="3">
    <source>
        <dbReference type="ARBA" id="ARBA00023242"/>
    </source>
</evidence>
<evidence type="ECO:0000256" key="5">
    <source>
        <dbReference type="SAM" id="Coils"/>
    </source>
</evidence>
<keyword evidence="3 4" id="KW-0539">Nucleus</keyword>
<evidence type="ECO:0000313" key="7">
    <source>
        <dbReference type="EMBL" id="KAK6626796.1"/>
    </source>
</evidence>
<feature type="domain" description="GINS subunit" evidence="6">
    <location>
        <begin position="75"/>
        <end position="137"/>
    </location>
</feature>
<dbReference type="SUPFAM" id="SSF158573">
    <property type="entry name" value="GINS helical bundle-like"/>
    <property type="match status" value="1"/>
</dbReference>
<dbReference type="Pfam" id="PF05916">
    <property type="entry name" value="Sld5"/>
    <property type="match status" value="1"/>
</dbReference>